<dbReference type="InterPro" id="IPR003148">
    <property type="entry name" value="RCK_N"/>
</dbReference>
<dbReference type="Pfam" id="PF02254">
    <property type="entry name" value="TrkA_N"/>
    <property type="match status" value="1"/>
</dbReference>
<dbReference type="InterPro" id="IPR050721">
    <property type="entry name" value="Trk_Ktr_HKT_K-transport"/>
</dbReference>
<dbReference type="SUPFAM" id="SSF51735">
    <property type="entry name" value="NAD(P)-binding Rossmann-fold domains"/>
    <property type="match status" value="1"/>
</dbReference>
<keyword evidence="3" id="KW-1185">Reference proteome</keyword>
<dbReference type="Pfam" id="PF02080">
    <property type="entry name" value="TrkA_C"/>
    <property type="match status" value="1"/>
</dbReference>
<gene>
    <name evidence="2" type="ORF">SAMN02983004_00121</name>
</gene>
<dbReference type="EMBL" id="FMTE01000002">
    <property type="protein sequence ID" value="SCW26641.1"/>
    <property type="molecule type" value="Genomic_DNA"/>
</dbReference>
<dbReference type="PANTHER" id="PTHR43833">
    <property type="entry name" value="POTASSIUM CHANNEL PROTEIN 2-RELATED-RELATED"/>
    <property type="match status" value="1"/>
</dbReference>
<feature type="domain" description="RCK C-terminal" evidence="1">
    <location>
        <begin position="139"/>
        <end position="222"/>
    </location>
</feature>
<sequence>MNHMKTFVIIGLSNLGIHLLEDLSRLDCQIIIIDTSKELIEEYDVISTESFVVEQFTKNALKRIIPVDTDAVVIDFDDDLGKSALVTHYCNLLGLKEICVKTENRDDAEILKTLGATKIIFPSKDAARRLTPLLVSPNLSTYNIIGYDIIVAETVIPKEYVGKTLFEADLRRECGITVIAVRNLSNSRYEFVDGDYFFLKDDKIVICGKPDSIENFTNNKDLIKDLISVSKEDENLNKDSEKKSRFVGIFNFMKIFQKDRKDN</sequence>
<dbReference type="Proteomes" id="UP000199262">
    <property type="component" value="Unassembled WGS sequence"/>
</dbReference>
<accession>A0A1G4P3G2</accession>
<dbReference type="InterPro" id="IPR006037">
    <property type="entry name" value="RCK_C"/>
</dbReference>
<dbReference type="Gene3D" id="3.40.50.720">
    <property type="entry name" value="NAD(P)-binding Rossmann-like Domain"/>
    <property type="match status" value="1"/>
</dbReference>
<dbReference type="InterPro" id="IPR036291">
    <property type="entry name" value="NAD(P)-bd_dom_sf"/>
</dbReference>
<dbReference type="GO" id="GO:0008324">
    <property type="term" value="F:monoatomic cation transmembrane transporter activity"/>
    <property type="evidence" value="ECO:0007669"/>
    <property type="project" value="InterPro"/>
</dbReference>
<dbReference type="PANTHER" id="PTHR43833:SF7">
    <property type="entry name" value="KTR SYSTEM POTASSIUM UPTAKE PROTEIN C"/>
    <property type="match status" value="1"/>
</dbReference>
<evidence type="ECO:0000259" key="1">
    <source>
        <dbReference type="PROSITE" id="PS51202"/>
    </source>
</evidence>
<dbReference type="InterPro" id="IPR036721">
    <property type="entry name" value="RCK_C_sf"/>
</dbReference>
<dbReference type="Gene3D" id="3.30.70.1450">
    <property type="entry name" value="Regulator of K+ conductance, C-terminal domain"/>
    <property type="match status" value="1"/>
</dbReference>
<dbReference type="SUPFAM" id="SSF116726">
    <property type="entry name" value="TrkA C-terminal domain-like"/>
    <property type="match status" value="1"/>
</dbReference>
<proteinExistence type="predicted"/>
<evidence type="ECO:0000313" key="3">
    <source>
        <dbReference type="Proteomes" id="UP000199262"/>
    </source>
</evidence>
<dbReference type="PROSITE" id="PS51202">
    <property type="entry name" value="RCK_C"/>
    <property type="match status" value="1"/>
</dbReference>
<evidence type="ECO:0000313" key="2">
    <source>
        <dbReference type="EMBL" id="SCW26641.1"/>
    </source>
</evidence>
<dbReference type="GO" id="GO:0006813">
    <property type="term" value="P:potassium ion transport"/>
    <property type="evidence" value="ECO:0007669"/>
    <property type="project" value="InterPro"/>
</dbReference>
<name>A0A1G4P3G2_BORJA</name>
<dbReference type="AlphaFoldDB" id="A0A1G4P3G2"/>
<organism evidence="2 3">
    <name type="scientific">Borreliella japonica</name>
    <name type="common">Borrelia japonica</name>
    <dbReference type="NCBI Taxonomy" id="34095"/>
    <lineage>
        <taxon>Bacteria</taxon>
        <taxon>Pseudomonadati</taxon>
        <taxon>Spirochaetota</taxon>
        <taxon>Spirochaetia</taxon>
        <taxon>Spirochaetales</taxon>
        <taxon>Borreliaceae</taxon>
        <taxon>Borreliella</taxon>
    </lineage>
</organism>
<reference evidence="3" key="1">
    <citation type="submission" date="2016-10" db="EMBL/GenBank/DDBJ databases">
        <authorList>
            <person name="Varghese N."/>
            <person name="Submissions S."/>
        </authorList>
    </citation>
    <scope>NUCLEOTIDE SEQUENCE [LARGE SCALE GENOMIC DNA]</scope>
    <source>
        <strain evidence="3">ATCC 51557</strain>
    </source>
</reference>
<protein>
    <submittedName>
        <fullName evidence="2">Trk system potassium uptake protein TrkA</fullName>
    </submittedName>
</protein>